<dbReference type="Pfam" id="PF07610">
    <property type="entry name" value="DUF1573"/>
    <property type="match status" value="1"/>
</dbReference>
<protein>
    <recommendedName>
        <fullName evidence="3">DUF1573 domain-containing protein</fullName>
    </recommendedName>
</protein>
<evidence type="ECO:0008006" key="3">
    <source>
        <dbReference type="Google" id="ProtNLM"/>
    </source>
</evidence>
<dbReference type="AlphaFoldDB" id="A0A1F5WUC5"/>
<evidence type="ECO:0000313" key="2">
    <source>
        <dbReference type="Proteomes" id="UP000178425"/>
    </source>
</evidence>
<dbReference type="InterPro" id="IPR013783">
    <property type="entry name" value="Ig-like_fold"/>
</dbReference>
<dbReference type="EMBL" id="MFHI01000008">
    <property type="protein sequence ID" value="OGF79249.1"/>
    <property type="molecule type" value="Genomic_DNA"/>
</dbReference>
<dbReference type="Proteomes" id="UP000178425">
    <property type="component" value="Unassembled WGS sequence"/>
</dbReference>
<accession>A0A1F5WUC5</accession>
<gene>
    <name evidence="1" type="ORF">A2W54_02090</name>
</gene>
<reference evidence="1 2" key="1">
    <citation type="journal article" date="2016" name="Nat. Commun.">
        <title>Thousands of microbial genomes shed light on interconnected biogeochemical processes in an aquifer system.</title>
        <authorList>
            <person name="Anantharaman K."/>
            <person name="Brown C.T."/>
            <person name="Hug L.A."/>
            <person name="Sharon I."/>
            <person name="Castelle C.J."/>
            <person name="Probst A.J."/>
            <person name="Thomas B.C."/>
            <person name="Singh A."/>
            <person name="Wilkins M.J."/>
            <person name="Karaoz U."/>
            <person name="Brodie E.L."/>
            <person name="Williams K.H."/>
            <person name="Hubbard S.S."/>
            <person name="Banfield J.F."/>
        </authorList>
    </citation>
    <scope>NUCLEOTIDE SEQUENCE [LARGE SCALE GENOMIC DNA]</scope>
</reference>
<comment type="caution">
    <text evidence="1">The sequence shown here is derived from an EMBL/GenBank/DDBJ whole genome shotgun (WGS) entry which is preliminary data.</text>
</comment>
<dbReference type="PANTHER" id="PTHR37833:SF1">
    <property type="entry name" value="SIGNAL PEPTIDE PROTEIN"/>
    <property type="match status" value="1"/>
</dbReference>
<name>A0A1F5WUC5_9BACT</name>
<dbReference type="PANTHER" id="PTHR37833">
    <property type="entry name" value="LIPOPROTEIN-RELATED"/>
    <property type="match status" value="1"/>
</dbReference>
<dbReference type="Gene3D" id="2.60.40.10">
    <property type="entry name" value="Immunoglobulins"/>
    <property type="match status" value="1"/>
</dbReference>
<dbReference type="InterPro" id="IPR011467">
    <property type="entry name" value="DUF1573"/>
</dbReference>
<sequence length="167" mass="17653">MKNTKVIWGLGALLLFGGLIIYAQPNADQKKDDALKIIKGTGTLTTPESQYDFGTISMKKGNVKHTFTVKNTGSEAVSVEKIYTSCMCTTATLLKDDKKFGPFGMPGHVAVPRINVVLEPGEGVSVDAVFDPNAHGPAGVGKIERVVVLENSAGAPVELGFSAYVTP</sequence>
<evidence type="ECO:0000313" key="1">
    <source>
        <dbReference type="EMBL" id="OGF79249.1"/>
    </source>
</evidence>
<proteinExistence type="predicted"/>
<organism evidence="1 2">
    <name type="scientific">Candidatus Giovannonibacteria bacterium RIFCSPHIGHO2_02_43_13</name>
    <dbReference type="NCBI Taxonomy" id="1798330"/>
    <lineage>
        <taxon>Bacteria</taxon>
        <taxon>Candidatus Giovannoniibacteriota</taxon>
    </lineage>
</organism>